<dbReference type="SUPFAM" id="SSF161098">
    <property type="entry name" value="MetI-like"/>
    <property type="match status" value="1"/>
</dbReference>
<feature type="transmembrane region" description="Helical" evidence="7">
    <location>
        <begin position="131"/>
        <end position="149"/>
    </location>
</feature>
<dbReference type="AlphaFoldDB" id="A0A6N3HJM0"/>
<dbReference type="Gene3D" id="1.10.3720.10">
    <property type="entry name" value="MetI-like"/>
    <property type="match status" value="1"/>
</dbReference>
<keyword evidence="4 7" id="KW-0812">Transmembrane</keyword>
<keyword evidence="5 7" id="KW-1133">Transmembrane helix</keyword>
<evidence type="ECO:0000256" key="5">
    <source>
        <dbReference type="ARBA" id="ARBA00022989"/>
    </source>
</evidence>
<dbReference type="GO" id="GO:0055085">
    <property type="term" value="P:transmembrane transport"/>
    <property type="evidence" value="ECO:0007669"/>
    <property type="project" value="InterPro"/>
</dbReference>
<dbReference type="PANTHER" id="PTHR30151">
    <property type="entry name" value="ALKANE SULFONATE ABC TRANSPORTER-RELATED, MEMBRANE SUBUNIT"/>
    <property type="match status" value="1"/>
</dbReference>
<feature type="transmembrane region" description="Helical" evidence="7">
    <location>
        <begin position="255"/>
        <end position="274"/>
    </location>
</feature>
<dbReference type="InterPro" id="IPR000515">
    <property type="entry name" value="MetI-like"/>
</dbReference>
<evidence type="ECO:0000256" key="4">
    <source>
        <dbReference type="ARBA" id="ARBA00022692"/>
    </source>
</evidence>
<feature type="transmembrane region" description="Helical" evidence="7">
    <location>
        <begin position="99"/>
        <end position="119"/>
    </location>
</feature>
<comment type="similarity">
    <text evidence="7">Belongs to the binding-protein-dependent transport system permease family.</text>
</comment>
<name>A0A6N3HJM0_CLOBU</name>
<feature type="domain" description="ABC transmembrane type-1" evidence="8">
    <location>
        <begin position="87"/>
        <end position="271"/>
    </location>
</feature>
<organism evidence="9">
    <name type="scientific">Clostridium butyricum</name>
    <dbReference type="NCBI Taxonomy" id="1492"/>
    <lineage>
        <taxon>Bacteria</taxon>
        <taxon>Bacillati</taxon>
        <taxon>Bacillota</taxon>
        <taxon>Clostridia</taxon>
        <taxon>Eubacteriales</taxon>
        <taxon>Clostridiaceae</taxon>
        <taxon>Clostridium</taxon>
    </lineage>
</organism>
<dbReference type="Pfam" id="PF00528">
    <property type="entry name" value="BPD_transp_1"/>
    <property type="match status" value="1"/>
</dbReference>
<dbReference type="PROSITE" id="PS50928">
    <property type="entry name" value="ABC_TM1"/>
    <property type="match status" value="1"/>
</dbReference>
<dbReference type="GO" id="GO:0005886">
    <property type="term" value="C:plasma membrane"/>
    <property type="evidence" value="ECO:0007669"/>
    <property type="project" value="UniProtKB-SubCell"/>
</dbReference>
<proteinExistence type="inferred from homology"/>
<evidence type="ECO:0000259" key="8">
    <source>
        <dbReference type="PROSITE" id="PS50928"/>
    </source>
</evidence>
<dbReference type="PANTHER" id="PTHR30151:SF19">
    <property type="entry name" value="ABC TRANSPORTER PERMEASE"/>
    <property type="match status" value="1"/>
</dbReference>
<gene>
    <name evidence="9" type="primary">ssuC_4</name>
    <name evidence="9" type="ORF">CBLFYP62_03882</name>
</gene>
<dbReference type="EMBL" id="CACRTU010000049">
    <property type="protein sequence ID" value="VYU76343.1"/>
    <property type="molecule type" value="Genomic_DNA"/>
</dbReference>
<feature type="transmembrane region" description="Helical" evidence="7">
    <location>
        <begin position="222"/>
        <end position="243"/>
    </location>
</feature>
<evidence type="ECO:0000256" key="7">
    <source>
        <dbReference type="RuleBase" id="RU363032"/>
    </source>
</evidence>
<feature type="transmembrane region" description="Helical" evidence="7">
    <location>
        <begin position="40"/>
        <end position="57"/>
    </location>
</feature>
<feature type="transmembrane region" description="Helical" evidence="7">
    <location>
        <begin position="197"/>
        <end position="216"/>
    </location>
</feature>
<feature type="transmembrane region" description="Helical" evidence="7">
    <location>
        <begin position="155"/>
        <end position="176"/>
    </location>
</feature>
<evidence type="ECO:0000256" key="6">
    <source>
        <dbReference type="ARBA" id="ARBA00023136"/>
    </source>
</evidence>
<evidence type="ECO:0000256" key="2">
    <source>
        <dbReference type="ARBA" id="ARBA00022448"/>
    </source>
</evidence>
<keyword evidence="6 7" id="KW-0472">Membrane</keyword>
<protein>
    <submittedName>
        <fullName evidence="9">Aliphatic sulfonates transport permease protein SsuC</fullName>
    </submittedName>
</protein>
<dbReference type="InterPro" id="IPR035906">
    <property type="entry name" value="MetI-like_sf"/>
</dbReference>
<evidence type="ECO:0000256" key="3">
    <source>
        <dbReference type="ARBA" id="ARBA00022475"/>
    </source>
</evidence>
<accession>A0A6N3HJM0</accession>
<keyword evidence="3" id="KW-1003">Cell membrane</keyword>
<reference evidence="9" key="1">
    <citation type="submission" date="2019-11" db="EMBL/GenBank/DDBJ databases">
        <authorList>
            <person name="Feng L."/>
        </authorList>
    </citation>
    <scope>NUCLEOTIDE SEQUENCE</scope>
    <source>
        <strain evidence="9">CButyricumLFYP62</strain>
    </source>
</reference>
<evidence type="ECO:0000256" key="1">
    <source>
        <dbReference type="ARBA" id="ARBA00004651"/>
    </source>
</evidence>
<sequence>MKIMSIKNNIHLNEINKDNSISDEHRLYLKCVKAHKIKVTVSRILILIVFIGLWQIAADLKWIDPFLTSSPSRVIKSCISLYEDGTLFKHIGITCYETILGFSLGTILGVIIAVILWWYPTVSKILDPYLVVLNALPKVALAPIIIFWIGNGMPAIIVIALLISIVTTIISVLSGFNEIDNEKIMLMKTFKASKLQILRYLIFPYSIPVFISALKINVGLSWVGVIMGEFLVAKSGLGFLIVYGGQVAQLDTVMMSIVILSVIAFLMYEIVAILQKKLVGDRE</sequence>
<comment type="subcellular location">
    <subcellularLocation>
        <location evidence="1 7">Cell membrane</location>
        <topology evidence="1 7">Multi-pass membrane protein</topology>
    </subcellularLocation>
</comment>
<keyword evidence="2 7" id="KW-0813">Transport</keyword>
<evidence type="ECO:0000313" key="9">
    <source>
        <dbReference type="EMBL" id="VYU76343.1"/>
    </source>
</evidence>